<evidence type="ECO:0000313" key="3">
    <source>
        <dbReference type="Proteomes" id="UP000019132"/>
    </source>
</evidence>
<name>K3XAW1_GLOUD</name>
<keyword evidence="1" id="KW-0472">Membrane</keyword>
<evidence type="ECO:0000256" key="1">
    <source>
        <dbReference type="SAM" id="Phobius"/>
    </source>
</evidence>
<dbReference type="Proteomes" id="UP000019132">
    <property type="component" value="Unassembled WGS sequence"/>
</dbReference>
<reference evidence="3" key="2">
    <citation type="submission" date="2010-04" db="EMBL/GenBank/DDBJ databases">
        <authorList>
            <person name="Buell R."/>
            <person name="Hamilton J."/>
            <person name="Hostetler J."/>
        </authorList>
    </citation>
    <scope>NUCLEOTIDE SEQUENCE [LARGE SCALE GENOMIC DNA]</scope>
    <source>
        <strain evidence="3">DAOM:BR144</strain>
    </source>
</reference>
<evidence type="ECO:0000313" key="2">
    <source>
        <dbReference type="EnsemblProtists" id="PYU1_T014360"/>
    </source>
</evidence>
<dbReference type="EnsemblProtists" id="PYU1_T014360">
    <property type="protein sequence ID" value="PYU1_T014360"/>
    <property type="gene ID" value="PYU1_G014330"/>
</dbReference>
<sequence>MCDGTRRRLDALPNARLYSLLTKRSESPNVSLDSSASAFSFEISGAGVDVFVLNVVNVALGFLECRDADNAQWASSRTVLLLLLASLFSQRESPLFGFACHAPPFLFVLHSCIVEWHRIVVRIKHAGYFEEIAYLRLHGDLAQRRVDTFVHKLEQHVIMFASRRFVHDDFAMRVEMANGDRKAVPLRVVHIRVEKANGAINDLRWVRRVVDDTGARLLCVIAGGDFSRWRCCFCSSILPTLLRCQRRRRRIAGLECWNRELQRDAAAIVHEPAKRQTRRRFDFGFFLLNLVQNIERERLQDHVLFLFVVMTICFFRLTDLLQHAERKRFASVLAVWSALFGILRATFSIASTLLGNTILVTFKWWIHWLWLLDLFLFRNLDAAQLILGPVKVLNFVVQTKTHVILITSRLFSRRDFVVLIRTLSVTQLDGNLVFIVLAILNTRLAHSKRETNVARLDGRILERVVPSVECTCDHLVAAHERKVKSNLRPVHVLAVDAEHRAARELLSFLASSEHEQQQHLLFKHRRVFNELVVVMLRRDDAAIDAKHIRQIQVRRVDLERHLHERMILLQICGKQIHKVLSAAISGIEAARGDITGQVARAVAEPLLPWHRCSGILGVLGTVSSSAAIFTGSHVTVPS</sequence>
<proteinExistence type="predicted"/>
<accession>K3XAW1</accession>
<keyword evidence="1" id="KW-1133">Transmembrane helix</keyword>
<keyword evidence="1" id="KW-0812">Transmembrane</keyword>
<reference evidence="3" key="1">
    <citation type="journal article" date="2010" name="Genome Biol.">
        <title>Genome sequence of the necrotrophic plant pathogen Pythium ultimum reveals original pathogenicity mechanisms and effector repertoire.</title>
        <authorList>
            <person name="Levesque C.A."/>
            <person name="Brouwer H."/>
            <person name="Cano L."/>
            <person name="Hamilton J.P."/>
            <person name="Holt C."/>
            <person name="Huitema E."/>
            <person name="Raffaele S."/>
            <person name="Robideau G.P."/>
            <person name="Thines M."/>
            <person name="Win J."/>
            <person name="Zerillo M.M."/>
            <person name="Beakes G.W."/>
            <person name="Boore J.L."/>
            <person name="Busam D."/>
            <person name="Dumas B."/>
            <person name="Ferriera S."/>
            <person name="Fuerstenberg S.I."/>
            <person name="Gachon C.M."/>
            <person name="Gaulin E."/>
            <person name="Govers F."/>
            <person name="Grenville-Briggs L."/>
            <person name="Horner N."/>
            <person name="Hostetler J."/>
            <person name="Jiang R.H."/>
            <person name="Johnson J."/>
            <person name="Krajaejun T."/>
            <person name="Lin H."/>
            <person name="Meijer H.J."/>
            <person name="Moore B."/>
            <person name="Morris P."/>
            <person name="Phuntmart V."/>
            <person name="Puiu D."/>
            <person name="Shetty J."/>
            <person name="Stajich J.E."/>
            <person name="Tripathy S."/>
            <person name="Wawra S."/>
            <person name="van West P."/>
            <person name="Whitty B.R."/>
            <person name="Coutinho P.M."/>
            <person name="Henrissat B."/>
            <person name="Martin F."/>
            <person name="Thomas P.D."/>
            <person name="Tyler B.M."/>
            <person name="De Vries R.P."/>
            <person name="Kamoun S."/>
            <person name="Yandell M."/>
            <person name="Tisserat N."/>
            <person name="Buell C.R."/>
        </authorList>
    </citation>
    <scope>NUCLEOTIDE SEQUENCE</scope>
    <source>
        <strain evidence="3">DAOM:BR144</strain>
    </source>
</reference>
<dbReference type="HOGENOM" id="CLU_429313_0_0_1"/>
<reference evidence="2" key="3">
    <citation type="submission" date="2015-02" db="UniProtKB">
        <authorList>
            <consortium name="EnsemblProtists"/>
        </authorList>
    </citation>
    <scope>IDENTIFICATION</scope>
    <source>
        <strain evidence="2">DAOM BR144</strain>
    </source>
</reference>
<feature type="transmembrane region" description="Helical" evidence="1">
    <location>
        <begin position="299"/>
        <end position="317"/>
    </location>
</feature>
<feature type="transmembrane region" description="Helical" evidence="1">
    <location>
        <begin position="329"/>
        <end position="350"/>
    </location>
</feature>
<protein>
    <submittedName>
        <fullName evidence="2">Uncharacterized protein</fullName>
    </submittedName>
</protein>
<dbReference type="VEuPathDB" id="FungiDB:PYU1_G014330"/>
<organism evidence="2 3">
    <name type="scientific">Globisporangium ultimum (strain ATCC 200006 / CBS 805.95 / DAOM BR144)</name>
    <name type="common">Pythium ultimum</name>
    <dbReference type="NCBI Taxonomy" id="431595"/>
    <lineage>
        <taxon>Eukaryota</taxon>
        <taxon>Sar</taxon>
        <taxon>Stramenopiles</taxon>
        <taxon>Oomycota</taxon>
        <taxon>Peronosporomycetes</taxon>
        <taxon>Pythiales</taxon>
        <taxon>Pythiaceae</taxon>
        <taxon>Globisporangium</taxon>
    </lineage>
</organism>
<dbReference type="AlphaFoldDB" id="K3XAW1"/>
<dbReference type="InParanoid" id="K3XAW1"/>
<dbReference type="EMBL" id="GL376565">
    <property type="status" value="NOT_ANNOTATED_CDS"/>
    <property type="molecule type" value="Genomic_DNA"/>
</dbReference>
<keyword evidence="3" id="KW-1185">Reference proteome</keyword>
<feature type="transmembrane region" description="Helical" evidence="1">
    <location>
        <begin position="418"/>
        <end position="440"/>
    </location>
</feature>